<dbReference type="Pfam" id="PF02082">
    <property type="entry name" value="Rrf2"/>
    <property type="match status" value="1"/>
</dbReference>
<dbReference type="Proteomes" id="UP000515561">
    <property type="component" value="Chromosome"/>
</dbReference>
<dbReference type="EMBL" id="AP023367">
    <property type="protein sequence ID" value="BCJ96138.1"/>
    <property type="molecule type" value="Genomic_DNA"/>
</dbReference>
<evidence type="ECO:0000313" key="2">
    <source>
        <dbReference type="Proteomes" id="UP000515561"/>
    </source>
</evidence>
<dbReference type="PROSITE" id="PS01332">
    <property type="entry name" value="HTH_RRF2_1"/>
    <property type="match status" value="1"/>
</dbReference>
<dbReference type="PROSITE" id="PS51197">
    <property type="entry name" value="HTH_RRF2_2"/>
    <property type="match status" value="1"/>
</dbReference>
<sequence>MKLTKGIEQAICIITLLATQDPDIPVASLEIHTRLKGSLTYTKKIIRKLVVAGLVDSVSGNNGGFTLARNCADINLLQIVEALEGTIETYPDTGLIDEVFKDKQAIANQGTIALRNAFSKADVLWREALKTITVQQLLEEALGKKEILPINWNHSERRELLIRKVMKNIYGND</sequence>
<name>A0A6S6RB47_9FIRM</name>
<dbReference type="InterPro" id="IPR000944">
    <property type="entry name" value="Tscrpt_reg_Rrf2"/>
</dbReference>
<dbReference type="PANTHER" id="PTHR33221">
    <property type="entry name" value="WINGED HELIX-TURN-HELIX TRANSCRIPTIONAL REGULATOR, RRF2 FAMILY"/>
    <property type="match status" value="1"/>
</dbReference>
<dbReference type="Gene3D" id="1.10.10.10">
    <property type="entry name" value="Winged helix-like DNA-binding domain superfamily/Winged helix DNA-binding domain"/>
    <property type="match status" value="1"/>
</dbReference>
<dbReference type="SUPFAM" id="SSF46785">
    <property type="entry name" value="Winged helix' DNA-binding domain"/>
    <property type="match status" value="1"/>
</dbReference>
<dbReference type="NCBIfam" id="TIGR00738">
    <property type="entry name" value="rrf2_super"/>
    <property type="match status" value="1"/>
</dbReference>
<dbReference type="AlphaFoldDB" id="A0A6S6RB47"/>
<dbReference type="InterPro" id="IPR036390">
    <property type="entry name" value="WH_DNA-bd_sf"/>
</dbReference>
<dbReference type="InterPro" id="IPR036388">
    <property type="entry name" value="WH-like_DNA-bd_sf"/>
</dbReference>
<gene>
    <name evidence="1" type="ORF">acsn021_37070</name>
</gene>
<organism evidence="1 2">
    <name type="scientific">Anaerocolumna cellulosilytica</name>
    <dbReference type="NCBI Taxonomy" id="433286"/>
    <lineage>
        <taxon>Bacteria</taxon>
        <taxon>Bacillati</taxon>
        <taxon>Bacillota</taxon>
        <taxon>Clostridia</taxon>
        <taxon>Lachnospirales</taxon>
        <taxon>Lachnospiraceae</taxon>
        <taxon>Anaerocolumna</taxon>
    </lineage>
</organism>
<protein>
    <submittedName>
        <fullName evidence="1">Rrf2 family transcriptional regulator</fullName>
    </submittedName>
</protein>
<evidence type="ECO:0000313" key="1">
    <source>
        <dbReference type="EMBL" id="BCJ96138.1"/>
    </source>
</evidence>
<dbReference type="InterPro" id="IPR030489">
    <property type="entry name" value="TR_Rrf2-type_CS"/>
</dbReference>
<dbReference type="KEGG" id="acel:acsn021_37070"/>
<keyword evidence="2" id="KW-1185">Reference proteome</keyword>
<dbReference type="GO" id="GO:0003700">
    <property type="term" value="F:DNA-binding transcription factor activity"/>
    <property type="evidence" value="ECO:0007669"/>
    <property type="project" value="TreeGrafter"/>
</dbReference>
<accession>A0A6S6RB47</accession>
<dbReference type="GO" id="GO:0005829">
    <property type="term" value="C:cytosol"/>
    <property type="evidence" value="ECO:0007669"/>
    <property type="project" value="TreeGrafter"/>
</dbReference>
<dbReference type="RefSeq" id="WP_184091679.1">
    <property type="nucleotide sequence ID" value="NZ_AP023367.1"/>
</dbReference>
<proteinExistence type="predicted"/>
<dbReference type="PANTHER" id="PTHR33221:SF9">
    <property type="entry name" value="RRF2 FAMILY PROTEIN"/>
    <property type="match status" value="1"/>
</dbReference>
<reference evidence="1 2" key="1">
    <citation type="journal article" date="2016" name="Int. J. Syst. Evol. Microbiol.">
        <title>Descriptions of Anaerotaenia torta gen. nov., sp. nov. and Anaerocolumna cellulosilytica gen. nov., sp. nov. isolated from a methanogenic reactor of cattle waste.</title>
        <authorList>
            <person name="Uek A."/>
            <person name="Ohtaki Y."/>
            <person name="Kaku N."/>
            <person name="Ueki K."/>
        </authorList>
    </citation>
    <scope>NUCLEOTIDE SEQUENCE [LARGE SCALE GENOMIC DNA]</scope>
    <source>
        <strain evidence="1 2">SN021</strain>
    </source>
</reference>